<feature type="compositionally biased region" description="Polar residues" evidence="1">
    <location>
        <begin position="217"/>
        <end position="238"/>
    </location>
</feature>
<feature type="region of interest" description="Disordered" evidence="1">
    <location>
        <begin position="216"/>
        <end position="238"/>
    </location>
</feature>
<keyword evidence="2" id="KW-1133">Transmembrane helix</keyword>
<feature type="compositionally biased region" description="Pro residues" evidence="1">
    <location>
        <begin position="73"/>
        <end position="102"/>
    </location>
</feature>
<evidence type="ECO:0000313" key="4">
    <source>
        <dbReference type="EMBL" id="MFD1248479.1"/>
    </source>
</evidence>
<feature type="transmembrane region" description="Helical" evidence="2">
    <location>
        <begin position="42"/>
        <end position="65"/>
    </location>
</feature>
<proteinExistence type="predicted"/>
<protein>
    <submittedName>
        <fullName evidence="4">DUF4232 domain-containing protein</fullName>
    </submittedName>
</protein>
<evidence type="ECO:0000259" key="3">
    <source>
        <dbReference type="Pfam" id="PF14016"/>
    </source>
</evidence>
<evidence type="ECO:0000256" key="2">
    <source>
        <dbReference type="SAM" id="Phobius"/>
    </source>
</evidence>
<evidence type="ECO:0000256" key="1">
    <source>
        <dbReference type="SAM" id="MobiDB-lite"/>
    </source>
</evidence>
<comment type="caution">
    <text evidence="4">The sequence shown here is derived from an EMBL/GenBank/DDBJ whole genome shotgun (WGS) entry which is preliminary data.</text>
</comment>
<reference evidence="5" key="1">
    <citation type="journal article" date="2019" name="Int. J. Syst. Evol. Microbiol.">
        <title>The Global Catalogue of Microorganisms (GCM) 10K type strain sequencing project: providing services to taxonomists for standard genome sequencing and annotation.</title>
        <authorList>
            <consortium name="The Broad Institute Genomics Platform"/>
            <consortium name="The Broad Institute Genome Sequencing Center for Infectious Disease"/>
            <person name="Wu L."/>
            <person name="Ma J."/>
        </authorList>
    </citation>
    <scope>NUCLEOTIDE SEQUENCE [LARGE SCALE GENOMIC DNA]</scope>
    <source>
        <strain evidence="5">CCUG 52478</strain>
    </source>
</reference>
<accession>A0ABW3W0C6</accession>
<feature type="region of interest" description="Disordered" evidence="1">
    <location>
        <begin position="1"/>
        <end position="40"/>
    </location>
</feature>
<dbReference type="EMBL" id="JBHTLX010000016">
    <property type="protein sequence ID" value="MFD1248479.1"/>
    <property type="molecule type" value="Genomic_DNA"/>
</dbReference>
<feature type="domain" description="DUF4232" evidence="3">
    <location>
        <begin position="107"/>
        <end position="214"/>
    </location>
</feature>
<dbReference type="Proteomes" id="UP001597229">
    <property type="component" value="Unassembled WGS sequence"/>
</dbReference>
<sequence length="238" mass="24177">MSDHDDLHQRLSDAGRRWREGLPPATEAVRHVAPPQRGPRRWTVPVAAAAAAAAVAAIAGASVVLRSGDDQSPKPPVATQPTPTPTPTPPPTPPTGPPPSPTGPVACGPDDLVAGAPQTEGAAGTAVIIVPLTLAAGAEPCTIEGYPDVALLQHGTDLGLTGTHNTAFPPSRIRMAPGATADVSIGWAVSHYCGNVDNDQIRITLPGGQILTVPGFGQSSCSPGEQGSPPWVTSVTRQ</sequence>
<organism evidence="4 5">
    <name type="scientific">Nocardioides ginsengisoli</name>
    <dbReference type="NCBI Taxonomy" id="363868"/>
    <lineage>
        <taxon>Bacteria</taxon>
        <taxon>Bacillati</taxon>
        <taxon>Actinomycetota</taxon>
        <taxon>Actinomycetes</taxon>
        <taxon>Propionibacteriales</taxon>
        <taxon>Nocardioidaceae</taxon>
        <taxon>Nocardioides</taxon>
    </lineage>
</organism>
<name>A0ABW3W0C6_9ACTN</name>
<feature type="compositionally biased region" description="Basic and acidic residues" evidence="1">
    <location>
        <begin position="1"/>
        <end position="20"/>
    </location>
</feature>
<evidence type="ECO:0000313" key="5">
    <source>
        <dbReference type="Proteomes" id="UP001597229"/>
    </source>
</evidence>
<gene>
    <name evidence="4" type="ORF">ACFQ3F_11840</name>
</gene>
<keyword evidence="2" id="KW-0472">Membrane</keyword>
<dbReference type="Pfam" id="PF14016">
    <property type="entry name" value="DUF4232"/>
    <property type="match status" value="1"/>
</dbReference>
<dbReference type="RefSeq" id="WP_367917991.1">
    <property type="nucleotide sequence ID" value="NZ_BAABAC010000006.1"/>
</dbReference>
<keyword evidence="2" id="KW-0812">Transmembrane</keyword>
<dbReference type="InterPro" id="IPR025326">
    <property type="entry name" value="DUF4232"/>
</dbReference>
<feature type="region of interest" description="Disordered" evidence="1">
    <location>
        <begin position="66"/>
        <end position="117"/>
    </location>
</feature>
<keyword evidence="5" id="KW-1185">Reference proteome</keyword>